<dbReference type="InterPro" id="IPR008993">
    <property type="entry name" value="TIMP-like_OB-fold"/>
</dbReference>
<accession>A0A964TFC0</accession>
<dbReference type="Gene3D" id="2.40.50.120">
    <property type="match status" value="1"/>
</dbReference>
<reference evidence="1" key="1">
    <citation type="submission" date="2020-01" db="EMBL/GenBank/DDBJ databases">
        <title>Muricauda ochracea sp. nov., isolated from a tidal flat of Garorim bay in Korea.</title>
        <authorList>
            <person name="Kim D."/>
            <person name="Yoo Y."/>
            <person name="Kim J.-J."/>
        </authorList>
    </citation>
    <scope>NUCLEOTIDE SEQUENCE</scope>
    <source>
        <strain evidence="1">JGD-17</strain>
    </source>
</reference>
<organism evidence="1 2">
    <name type="scientific">Flagellimonas ochracea</name>
    <dbReference type="NCBI Taxonomy" id="2696472"/>
    <lineage>
        <taxon>Bacteria</taxon>
        <taxon>Pseudomonadati</taxon>
        <taxon>Bacteroidota</taxon>
        <taxon>Flavobacteriia</taxon>
        <taxon>Flavobacteriales</taxon>
        <taxon>Flavobacteriaceae</taxon>
        <taxon>Flagellimonas</taxon>
    </lineage>
</organism>
<dbReference type="Proteomes" id="UP000667650">
    <property type="component" value="Unassembled WGS sequence"/>
</dbReference>
<evidence type="ECO:0008006" key="3">
    <source>
        <dbReference type="Google" id="ProtNLM"/>
    </source>
</evidence>
<dbReference type="SUPFAM" id="SSF50242">
    <property type="entry name" value="TIMP-like"/>
    <property type="match status" value="1"/>
</dbReference>
<keyword evidence="2" id="KW-1185">Reference proteome</keyword>
<dbReference type="AlphaFoldDB" id="A0A964TFC0"/>
<name>A0A964TFC0_9FLAO</name>
<sequence length="182" mass="20955">MRLTLILLILVGLNHHTLLACKCDVKDDVEAHFEVTEVIVHGKVISKEFVDFGHSLTSKGLDLVCESYENDIGILDFLDKDFLIKVELEVIETYKGQELPKRISVYTARTSGACGYLTFETGKEYQIYLSTTCYFNFQFKKANLNKSHYNGLWTNRCTRTNEFDPVEDRELKKLSTAKNRLK</sequence>
<protein>
    <recommendedName>
        <fullName evidence="3">Tissue inhibitor of metalloproteinase</fullName>
    </recommendedName>
</protein>
<evidence type="ECO:0000313" key="1">
    <source>
        <dbReference type="EMBL" id="NAY93449.1"/>
    </source>
</evidence>
<evidence type="ECO:0000313" key="2">
    <source>
        <dbReference type="Proteomes" id="UP000667650"/>
    </source>
</evidence>
<dbReference type="PROSITE" id="PS51257">
    <property type="entry name" value="PROKAR_LIPOPROTEIN"/>
    <property type="match status" value="1"/>
</dbReference>
<comment type="caution">
    <text evidence="1">The sequence shown here is derived from an EMBL/GenBank/DDBJ whole genome shotgun (WGS) entry which is preliminary data.</text>
</comment>
<gene>
    <name evidence="1" type="ORF">GTQ34_16175</name>
</gene>
<proteinExistence type="predicted"/>
<dbReference type="EMBL" id="JAAABI010000011">
    <property type="protein sequence ID" value="NAY93449.1"/>
    <property type="molecule type" value="Genomic_DNA"/>
</dbReference>
<dbReference type="RefSeq" id="WP_166524860.1">
    <property type="nucleotide sequence ID" value="NZ_JAAABI010000011.1"/>
</dbReference>